<feature type="region of interest" description="Disordered" evidence="1">
    <location>
        <begin position="133"/>
        <end position="159"/>
    </location>
</feature>
<evidence type="ECO:0000313" key="3">
    <source>
        <dbReference type="Proteomes" id="UP000054770"/>
    </source>
</evidence>
<dbReference type="AlphaFoldDB" id="A0A158KUG2"/>
<comment type="caution">
    <text evidence="2">The sequence shown here is derived from an EMBL/GenBank/DDBJ whole genome shotgun (WGS) entry which is preliminary data.</text>
</comment>
<name>A0A158KUG2_9BURK</name>
<keyword evidence="3" id="KW-1185">Reference proteome</keyword>
<dbReference type="OrthoDB" id="53863at2"/>
<accession>A0A158KUG2</accession>
<organism evidence="2 3">
    <name type="scientific">Caballeronia choica</name>
    <dbReference type="NCBI Taxonomy" id="326476"/>
    <lineage>
        <taxon>Bacteria</taxon>
        <taxon>Pseudomonadati</taxon>
        <taxon>Pseudomonadota</taxon>
        <taxon>Betaproteobacteria</taxon>
        <taxon>Burkholderiales</taxon>
        <taxon>Burkholderiaceae</taxon>
        <taxon>Caballeronia</taxon>
    </lineage>
</organism>
<reference evidence="2" key="1">
    <citation type="submission" date="2016-01" db="EMBL/GenBank/DDBJ databases">
        <authorList>
            <person name="Peeters C."/>
        </authorList>
    </citation>
    <scope>NUCLEOTIDE SEQUENCE [LARGE SCALE GENOMIC DNA]</scope>
    <source>
        <strain evidence="2">LMG 22940</strain>
    </source>
</reference>
<dbReference type="RefSeq" id="WP_125483156.1">
    <property type="nucleotide sequence ID" value="NZ_FCON02000158.1"/>
</dbReference>
<gene>
    <name evidence="2" type="ORF">AWB68_07277</name>
</gene>
<sequence>MLSARSSRTFVAKWLVWHGKGSKAVERIKALNGRLLTREGYEFSTLWWNLNTVSCYLRNNAHTLANYGDRYRKGLSISSSIAESAVNQVVSHRMAKKRQMRRTDERAHCMALVRVARGTLVAPHLRAQDSHLASARIHRGSVAKPTPTNEQNRTEQNRP</sequence>
<protein>
    <submittedName>
        <fullName evidence="2">Uncharacterized protein</fullName>
    </submittedName>
</protein>
<evidence type="ECO:0000313" key="2">
    <source>
        <dbReference type="EMBL" id="SAL84369.1"/>
    </source>
</evidence>
<dbReference type="Proteomes" id="UP000054770">
    <property type="component" value="Unassembled WGS sequence"/>
</dbReference>
<dbReference type="EMBL" id="FCON02000158">
    <property type="protein sequence ID" value="SAL84369.1"/>
    <property type="molecule type" value="Genomic_DNA"/>
</dbReference>
<proteinExistence type="predicted"/>
<evidence type="ECO:0000256" key="1">
    <source>
        <dbReference type="SAM" id="MobiDB-lite"/>
    </source>
</evidence>